<feature type="transmembrane region" description="Helical" evidence="2">
    <location>
        <begin position="224"/>
        <end position="244"/>
    </location>
</feature>
<dbReference type="OrthoDB" id="5517218at2"/>
<dbReference type="EMBL" id="ASRX01000025">
    <property type="protein sequence ID" value="EYF05242.1"/>
    <property type="molecule type" value="Genomic_DNA"/>
</dbReference>
<comment type="caution">
    <text evidence="4">The sequence shown here is derived from an EMBL/GenBank/DDBJ whole genome shotgun (WGS) entry which is preliminary data.</text>
</comment>
<proteinExistence type="predicted"/>
<gene>
    <name evidence="4" type="ORF">CAP_3382</name>
</gene>
<dbReference type="RefSeq" id="WP_156040894.1">
    <property type="nucleotide sequence ID" value="NZ_ASRX01000025.1"/>
</dbReference>
<organism evidence="4 5">
    <name type="scientific">Chondromyces apiculatus DSM 436</name>
    <dbReference type="NCBI Taxonomy" id="1192034"/>
    <lineage>
        <taxon>Bacteria</taxon>
        <taxon>Pseudomonadati</taxon>
        <taxon>Myxococcota</taxon>
        <taxon>Polyangia</taxon>
        <taxon>Polyangiales</taxon>
        <taxon>Polyangiaceae</taxon>
        <taxon>Chondromyces</taxon>
    </lineage>
</organism>
<keyword evidence="5" id="KW-1185">Reference proteome</keyword>
<feature type="signal peptide" evidence="3">
    <location>
        <begin position="1"/>
        <end position="30"/>
    </location>
</feature>
<feature type="transmembrane region" description="Helical" evidence="2">
    <location>
        <begin position="136"/>
        <end position="154"/>
    </location>
</feature>
<name>A0A017T8D7_9BACT</name>
<reference evidence="4 5" key="1">
    <citation type="submission" date="2013-05" db="EMBL/GenBank/DDBJ databases">
        <title>Genome assembly of Chondromyces apiculatus DSM 436.</title>
        <authorList>
            <person name="Sharma G."/>
            <person name="Khatri I."/>
            <person name="Kaur C."/>
            <person name="Mayilraj S."/>
            <person name="Subramanian S."/>
        </authorList>
    </citation>
    <scope>NUCLEOTIDE SEQUENCE [LARGE SCALE GENOMIC DNA]</scope>
    <source>
        <strain evidence="4 5">DSM 436</strain>
    </source>
</reference>
<protein>
    <submittedName>
        <fullName evidence="4">Uncharacterized protein</fullName>
    </submittedName>
</protein>
<sequence>MALSSRTLPTLLALLTSTPTLLTGLPSALADVPPPPAPPASSAPPAPPTSSAPPAPPTSSAQSAPPTSSAQSASPGVSPGVPAQPASAARTSQSPPPPGQAAAPPGSPPGTGPGPNPDPAAYTAYYEPSEGSERTWYGWQTLIVMGASSAFFVVPFATGDTLLVGVPVMSFVFGGPIVHFAHGRIGRGFGVLGMHFGIATGSALLGAGLACAGGRCGSGEFSGVAAFLGAAAGASLGLLASNIIDVAALAYTDPQEERKKVREQAFQLSIVPQLSISPDHSFIGLAGTF</sequence>
<evidence type="ECO:0000313" key="5">
    <source>
        <dbReference type="Proteomes" id="UP000019678"/>
    </source>
</evidence>
<feature type="chain" id="PRO_5001500313" evidence="3">
    <location>
        <begin position="31"/>
        <end position="289"/>
    </location>
</feature>
<dbReference type="AlphaFoldDB" id="A0A017T8D7"/>
<feature type="transmembrane region" description="Helical" evidence="2">
    <location>
        <begin position="188"/>
        <end position="212"/>
    </location>
</feature>
<feature type="compositionally biased region" description="Low complexity" evidence="1">
    <location>
        <begin position="58"/>
        <end position="75"/>
    </location>
</feature>
<evidence type="ECO:0000256" key="2">
    <source>
        <dbReference type="SAM" id="Phobius"/>
    </source>
</evidence>
<keyword evidence="2" id="KW-0812">Transmembrane</keyword>
<dbReference type="Proteomes" id="UP000019678">
    <property type="component" value="Unassembled WGS sequence"/>
</dbReference>
<feature type="compositionally biased region" description="Pro residues" evidence="1">
    <location>
        <begin position="94"/>
        <end position="118"/>
    </location>
</feature>
<keyword evidence="2" id="KW-1133">Transmembrane helix</keyword>
<evidence type="ECO:0000256" key="3">
    <source>
        <dbReference type="SAM" id="SignalP"/>
    </source>
</evidence>
<keyword evidence="3" id="KW-0732">Signal</keyword>
<accession>A0A017T8D7</accession>
<evidence type="ECO:0000313" key="4">
    <source>
        <dbReference type="EMBL" id="EYF05242.1"/>
    </source>
</evidence>
<feature type="transmembrane region" description="Helical" evidence="2">
    <location>
        <begin position="161"/>
        <end position="182"/>
    </location>
</feature>
<evidence type="ECO:0000256" key="1">
    <source>
        <dbReference type="SAM" id="MobiDB-lite"/>
    </source>
</evidence>
<feature type="region of interest" description="Disordered" evidence="1">
    <location>
        <begin position="26"/>
        <end position="124"/>
    </location>
</feature>
<keyword evidence="2" id="KW-0472">Membrane</keyword>
<feature type="compositionally biased region" description="Pro residues" evidence="1">
    <location>
        <begin position="32"/>
        <end position="57"/>
    </location>
</feature>